<evidence type="ECO:0000313" key="2">
    <source>
        <dbReference type="EMBL" id="CAB3990073.1"/>
    </source>
</evidence>
<dbReference type="EMBL" id="CACRXK020001596">
    <property type="protein sequence ID" value="CAB3990073.1"/>
    <property type="molecule type" value="Genomic_DNA"/>
</dbReference>
<protein>
    <submittedName>
        <fullName evidence="2">Uncharacterized protein</fullName>
    </submittedName>
</protein>
<dbReference type="Proteomes" id="UP001152795">
    <property type="component" value="Unassembled WGS sequence"/>
</dbReference>
<sequence length="229" mass="25250">MPQYKPESKQEMKITKGLPRAYDCSHSKHGCCWDGRTPAFGPAGKGCPQCRDVYKDFCKRTKKLCDCPMVADYCRITCKLCSTGKKRRGTCQSSTYNCCWDGKTSAKGAKGEGCPKIKDDPIAKCSKFESECLRNPYYMWTKCRDTCLKNLPPIEPFLQGLGPVSDLGIPPSACGQPFPGIPPGQSAPGTLYPYPGMPHGLNGSTMGKKTSRKNIKLLEKKHRGSNYKS</sequence>
<keyword evidence="3" id="KW-1185">Reference proteome</keyword>
<organism evidence="2 3">
    <name type="scientific">Paramuricea clavata</name>
    <name type="common">Red gorgonian</name>
    <name type="synonym">Violescent sea-whip</name>
    <dbReference type="NCBI Taxonomy" id="317549"/>
    <lineage>
        <taxon>Eukaryota</taxon>
        <taxon>Metazoa</taxon>
        <taxon>Cnidaria</taxon>
        <taxon>Anthozoa</taxon>
        <taxon>Octocorallia</taxon>
        <taxon>Malacalcyonacea</taxon>
        <taxon>Plexauridae</taxon>
        <taxon>Paramuricea</taxon>
    </lineage>
</organism>
<feature type="region of interest" description="Disordered" evidence="1">
    <location>
        <begin position="202"/>
        <end position="229"/>
    </location>
</feature>
<proteinExistence type="predicted"/>
<accession>A0A6S7GFQ6</accession>
<reference evidence="2" key="1">
    <citation type="submission" date="2020-04" db="EMBL/GenBank/DDBJ databases">
        <authorList>
            <person name="Alioto T."/>
            <person name="Alioto T."/>
            <person name="Gomez Garrido J."/>
        </authorList>
    </citation>
    <scope>NUCLEOTIDE SEQUENCE</scope>
    <source>
        <strain evidence="2">A484AB</strain>
    </source>
</reference>
<comment type="caution">
    <text evidence="2">The sequence shown here is derived from an EMBL/GenBank/DDBJ whole genome shotgun (WGS) entry which is preliminary data.</text>
</comment>
<feature type="compositionally biased region" description="Basic residues" evidence="1">
    <location>
        <begin position="209"/>
        <end position="229"/>
    </location>
</feature>
<name>A0A6S7GFQ6_PARCT</name>
<evidence type="ECO:0000256" key="1">
    <source>
        <dbReference type="SAM" id="MobiDB-lite"/>
    </source>
</evidence>
<dbReference type="AlphaFoldDB" id="A0A6S7GFQ6"/>
<gene>
    <name evidence="2" type="ORF">PACLA_8A004878</name>
</gene>
<evidence type="ECO:0000313" key="3">
    <source>
        <dbReference type="Proteomes" id="UP001152795"/>
    </source>
</evidence>
<dbReference type="OrthoDB" id="5958863at2759"/>